<evidence type="ECO:0000256" key="3">
    <source>
        <dbReference type="RuleBase" id="RU362073"/>
    </source>
</evidence>
<dbReference type="PANTHER" id="PTHR42792:SF2">
    <property type="entry name" value="FLAGELLIN"/>
    <property type="match status" value="1"/>
</dbReference>
<dbReference type="InterPro" id="IPR042187">
    <property type="entry name" value="Flagellin_C_sub2"/>
</dbReference>
<proteinExistence type="inferred from homology"/>
<evidence type="ECO:0000256" key="1">
    <source>
        <dbReference type="ARBA" id="ARBA00005709"/>
    </source>
</evidence>
<evidence type="ECO:0000313" key="7">
    <source>
        <dbReference type="Proteomes" id="UP000253061"/>
    </source>
</evidence>
<dbReference type="InterPro" id="IPR001029">
    <property type="entry name" value="Flagellin_N"/>
</dbReference>
<dbReference type="GO" id="GO:0005198">
    <property type="term" value="F:structural molecule activity"/>
    <property type="evidence" value="ECO:0007669"/>
    <property type="project" value="UniProtKB-UniRule"/>
</dbReference>
<dbReference type="GO" id="GO:0005576">
    <property type="term" value="C:extracellular region"/>
    <property type="evidence" value="ECO:0007669"/>
    <property type="project" value="UniProtKB-SubCell"/>
</dbReference>
<protein>
    <recommendedName>
        <fullName evidence="3">Flagellin</fullName>
    </recommendedName>
</protein>
<gene>
    <name evidence="6" type="ORF">TH6_12170</name>
</gene>
<dbReference type="Proteomes" id="UP000253061">
    <property type="component" value="Unassembled WGS sequence"/>
</dbReference>
<comment type="similarity">
    <text evidence="1 3">Belongs to the bacterial flagellin family.</text>
</comment>
<feature type="domain" description="Flagellin N-terminal" evidence="4">
    <location>
        <begin position="7"/>
        <end position="138"/>
    </location>
</feature>
<dbReference type="Pfam" id="PF00700">
    <property type="entry name" value="Flagellin_C"/>
    <property type="match status" value="1"/>
</dbReference>
<keyword evidence="2 3" id="KW-0975">Bacterial flagellum</keyword>
<dbReference type="PANTHER" id="PTHR42792">
    <property type="entry name" value="FLAGELLIN"/>
    <property type="match status" value="1"/>
</dbReference>
<name>A0A367VAT8_9PROT</name>
<sequence length="449" mass="46818">MALNIISNYAANVAHRNLTASDTMATRSLAKLSSGTRVVSARDDAASMAIGARLNATTQALKTATVNVGQANSMLQIADGGMATIDNILVRMKTLAVQASSGNLSDTERGFLNDEFVQLRNEIDRIASSTNFNGIQLLGDGGDVALEFDDLAAGGGGEALVPVNGFDNFNITDNNYWATDAGDDGVTDNNFEVNINYAAGDQVIMTVTSTIDGAVDRTQSIDITDYRTGGTTAISAGDNATLNFDELGLTFTVNTNFSESVSVIRGDNTGASDFGTDTDFNGSGLDSAAGNTVTMAADNGQQLQQTVDFQVGAGNTANDRLAISFTAVDSDTLGGGSAGTQTSIADLTDNAIDTAANAQSAVEVVSRAIDDLQRSRANIGTYQNRLDFAGQNLASTQENTESARSTLLDLDVAAEMTNFTSKQILVQSGVAMLAQANQMPQNLLRLLQG</sequence>
<dbReference type="RefSeq" id="WP_062955463.1">
    <property type="nucleotide sequence ID" value="NZ_JPWB01000005.1"/>
</dbReference>
<reference evidence="6 7" key="1">
    <citation type="submission" date="2014-07" db="EMBL/GenBank/DDBJ databases">
        <title>Draft genome sequence of Thalassospira profundimaris R8-17.</title>
        <authorList>
            <person name="Lai Q."/>
            <person name="Shao Z."/>
        </authorList>
    </citation>
    <scope>NUCLEOTIDE SEQUENCE [LARGE SCALE GENOMIC DNA]</scope>
    <source>
        <strain evidence="6 7">R8-17</strain>
    </source>
</reference>
<dbReference type="Gene3D" id="1.20.1330.10">
    <property type="entry name" value="f41 fragment of flagellin, N-terminal domain"/>
    <property type="match status" value="2"/>
</dbReference>
<dbReference type="SUPFAM" id="SSF64518">
    <property type="entry name" value="Phase 1 flagellin"/>
    <property type="match status" value="1"/>
</dbReference>
<accession>A0A367VAT8</accession>
<dbReference type="PRINTS" id="PR00207">
    <property type="entry name" value="FLAGELLIN"/>
</dbReference>
<dbReference type="InterPro" id="IPR046358">
    <property type="entry name" value="Flagellin_C"/>
</dbReference>
<keyword evidence="3" id="KW-0964">Secreted</keyword>
<evidence type="ECO:0000259" key="4">
    <source>
        <dbReference type="Pfam" id="PF00669"/>
    </source>
</evidence>
<dbReference type="AlphaFoldDB" id="A0A367VAT8"/>
<dbReference type="EMBL" id="JPWB01000005">
    <property type="protein sequence ID" value="RCK21370.1"/>
    <property type="molecule type" value="Genomic_DNA"/>
</dbReference>
<dbReference type="GO" id="GO:0009288">
    <property type="term" value="C:bacterial-type flagellum"/>
    <property type="evidence" value="ECO:0007669"/>
    <property type="project" value="UniProtKB-SubCell"/>
</dbReference>
<comment type="caution">
    <text evidence="6">The sequence shown here is derived from an EMBL/GenBank/DDBJ whole genome shotgun (WGS) entry which is preliminary data.</text>
</comment>
<feature type="domain" description="Flagellin C-terminal" evidence="5">
    <location>
        <begin position="363"/>
        <end position="447"/>
    </location>
</feature>
<dbReference type="InterPro" id="IPR001492">
    <property type="entry name" value="Flagellin"/>
</dbReference>
<dbReference type="Pfam" id="PF00669">
    <property type="entry name" value="Flagellin_N"/>
    <property type="match status" value="1"/>
</dbReference>
<organism evidence="6 7">
    <name type="scientific">Thalassospira profundimaris</name>
    <dbReference type="NCBI Taxonomy" id="502049"/>
    <lineage>
        <taxon>Bacteria</taxon>
        <taxon>Pseudomonadati</taxon>
        <taxon>Pseudomonadota</taxon>
        <taxon>Alphaproteobacteria</taxon>
        <taxon>Rhodospirillales</taxon>
        <taxon>Thalassospiraceae</taxon>
        <taxon>Thalassospira</taxon>
    </lineage>
</organism>
<evidence type="ECO:0000259" key="5">
    <source>
        <dbReference type="Pfam" id="PF00700"/>
    </source>
</evidence>
<dbReference type="Gene3D" id="6.10.10.10">
    <property type="entry name" value="Flagellar export chaperone, C-terminal domain"/>
    <property type="match status" value="1"/>
</dbReference>
<evidence type="ECO:0000256" key="2">
    <source>
        <dbReference type="ARBA" id="ARBA00023143"/>
    </source>
</evidence>
<comment type="subcellular location">
    <subcellularLocation>
        <location evidence="3">Secreted</location>
    </subcellularLocation>
    <subcellularLocation>
        <location evidence="3">Bacterial flagellum</location>
    </subcellularLocation>
</comment>
<evidence type="ECO:0000313" key="6">
    <source>
        <dbReference type="EMBL" id="RCK21370.1"/>
    </source>
</evidence>
<comment type="function">
    <text evidence="3">Flagellin is the subunit protein which polymerizes to form the filaments of bacterial flagella.</text>
</comment>